<dbReference type="GO" id="GO:0000118">
    <property type="term" value="C:histone deacetylase complex"/>
    <property type="evidence" value="ECO:0007669"/>
    <property type="project" value="TreeGrafter"/>
</dbReference>
<dbReference type="EMBL" id="AYKW01000034">
    <property type="protein sequence ID" value="PIL27730.1"/>
    <property type="molecule type" value="Genomic_DNA"/>
</dbReference>
<comment type="subcellular location">
    <subcellularLocation>
        <location evidence="1 4">Nucleus</location>
    </subcellularLocation>
</comment>
<dbReference type="STRING" id="1077348.A0A2G8S1S9"/>
<evidence type="ECO:0000256" key="1">
    <source>
        <dbReference type="ARBA" id="ARBA00004123"/>
    </source>
</evidence>
<dbReference type="Proteomes" id="UP000230002">
    <property type="component" value="Unassembled WGS sequence"/>
</dbReference>
<proteinExistence type="predicted"/>
<organism evidence="5 6">
    <name type="scientific">Ganoderma sinense ZZ0214-1</name>
    <dbReference type="NCBI Taxonomy" id="1077348"/>
    <lineage>
        <taxon>Eukaryota</taxon>
        <taxon>Fungi</taxon>
        <taxon>Dikarya</taxon>
        <taxon>Basidiomycota</taxon>
        <taxon>Agaricomycotina</taxon>
        <taxon>Agaricomycetes</taxon>
        <taxon>Polyporales</taxon>
        <taxon>Polyporaceae</taxon>
        <taxon>Ganoderma</taxon>
    </lineage>
</organism>
<dbReference type="OrthoDB" id="10265969at2759"/>
<gene>
    <name evidence="5" type="ORF">GSI_10883</name>
</gene>
<reference evidence="5 6" key="1">
    <citation type="journal article" date="2015" name="Sci. Rep.">
        <title>Chromosome-level genome map provides insights into diverse defense mechanisms in the medicinal fungus Ganoderma sinense.</title>
        <authorList>
            <person name="Zhu Y."/>
            <person name="Xu J."/>
            <person name="Sun C."/>
            <person name="Zhou S."/>
            <person name="Xu H."/>
            <person name="Nelson D.R."/>
            <person name="Qian J."/>
            <person name="Song J."/>
            <person name="Luo H."/>
            <person name="Xiang L."/>
            <person name="Li Y."/>
            <person name="Xu Z."/>
            <person name="Ji A."/>
            <person name="Wang L."/>
            <person name="Lu S."/>
            <person name="Hayward A."/>
            <person name="Sun W."/>
            <person name="Li X."/>
            <person name="Schwartz D.C."/>
            <person name="Wang Y."/>
            <person name="Chen S."/>
        </authorList>
    </citation>
    <scope>NUCLEOTIDE SEQUENCE [LARGE SCALE GENOMIC DNA]</scope>
    <source>
        <strain evidence="5 6">ZZ0214-1</strain>
    </source>
</reference>
<dbReference type="SUPFAM" id="SSF47762">
    <property type="entry name" value="PAH2 domain"/>
    <property type="match status" value="1"/>
</dbReference>
<evidence type="ECO:0000256" key="4">
    <source>
        <dbReference type="PROSITE-ProRule" id="PRU00810"/>
    </source>
</evidence>
<dbReference type="GO" id="GO:0000122">
    <property type="term" value="P:negative regulation of transcription by RNA polymerase II"/>
    <property type="evidence" value="ECO:0007669"/>
    <property type="project" value="TreeGrafter"/>
</dbReference>
<dbReference type="GO" id="GO:0000785">
    <property type="term" value="C:chromatin"/>
    <property type="evidence" value="ECO:0007669"/>
    <property type="project" value="TreeGrafter"/>
</dbReference>
<dbReference type="Gene3D" id="1.20.1160.11">
    <property type="entry name" value="Paired amphipathic helix"/>
    <property type="match status" value="1"/>
</dbReference>
<dbReference type="GO" id="GO:0003714">
    <property type="term" value="F:transcription corepressor activity"/>
    <property type="evidence" value="ECO:0007669"/>
    <property type="project" value="InterPro"/>
</dbReference>
<protein>
    <recommendedName>
        <fullName evidence="7">Histone deacetylase interacting domain-containing protein</fullName>
    </recommendedName>
</protein>
<evidence type="ECO:0000313" key="5">
    <source>
        <dbReference type="EMBL" id="PIL27730.1"/>
    </source>
</evidence>
<sequence>MNTPPSQPLGMQPGLGGPPFDVREVITYVQSVQQEFAEQPEVYAEFLDILKDFRLQRIDTQAVVERVSSLFQGHPALLQGFSVFIPADYHSETSDNAPRATAA</sequence>
<evidence type="ECO:0000256" key="3">
    <source>
        <dbReference type="ARBA" id="ARBA00023242"/>
    </source>
</evidence>
<evidence type="ECO:0000256" key="2">
    <source>
        <dbReference type="ARBA" id="ARBA00022491"/>
    </source>
</evidence>
<dbReference type="AlphaFoldDB" id="A0A2G8S1S9"/>
<dbReference type="Pfam" id="PF02671">
    <property type="entry name" value="PAH"/>
    <property type="match status" value="1"/>
</dbReference>
<dbReference type="InterPro" id="IPR039774">
    <property type="entry name" value="Sin3-like"/>
</dbReference>
<dbReference type="InterPro" id="IPR003822">
    <property type="entry name" value="PAH"/>
</dbReference>
<name>A0A2G8S1S9_9APHY</name>
<accession>A0A2G8S1S9</accession>
<dbReference type="PROSITE" id="PS51477">
    <property type="entry name" value="PAH"/>
    <property type="match status" value="1"/>
</dbReference>
<dbReference type="PANTHER" id="PTHR12346">
    <property type="entry name" value="SIN3B-RELATED"/>
    <property type="match status" value="1"/>
</dbReference>
<evidence type="ECO:0008006" key="7">
    <source>
        <dbReference type="Google" id="ProtNLM"/>
    </source>
</evidence>
<evidence type="ECO:0000313" key="6">
    <source>
        <dbReference type="Proteomes" id="UP000230002"/>
    </source>
</evidence>
<dbReference type="InterPro" id="IPR036600">
    <property type="entry name" value="PAH_sf"/>
</dbReference>
<keyword evidence="3 4" id="KW-0539">Nucleus</keyword>
<keyword evidence="2" id="KW-0678">Repressor</keyword>
<dbReference type="PANTHER" id="PTHR12346:SF0">
    <property type="entry name" value="SIN3A, ISOFORM G"/>
    <property type="match status" value="1"/>
</dbReference>
<comment type="caution">
    <text evidence="5">The sequence shown here is derived from an EMBL/GenBank/DDBJ whole genome shotgun (WGS) entry which is preliminary data.</text>
</comment>
<dbReference type="FunFam" id="1.20.1160.11:FF:000001">
    <property type="entry name" value="Paired amphipathic helix protein Sin3"/>
    <property type="match status" value="1"/>
</dbReference>
<keyword evidence="6" id="KW-1185">Reference proteome</keyword>